<keyword evidence="4" id="KW-1185">Reference proteome</keyword>
<feature type="region of interest" description="Disordered" evidence="2">
    <location>
        <begin position="661"/>
        <end position="705"/>
    </location>
</feature>
<feature type="region of interest" description="Disordered" evidence="2">
    <location>
        <begin position="585"/>
        <end position="617"/>
    </location>
</feature>
<feature type="compositionally biased region" description="Polar residues" evidence="2">
    <location>
        <begin position="686"/>
        <end position="705"/>
    </location>
</feature>
<protein>
    <submittedName>
        <fullName evidence="3">Uncharacterized protein</fullName>
    </submittedName>
</protein>
<feature type="compositionally biased region" description="Polar residues" evidence="2">
    <location>
        <begin position="600"/>
        <end position="615"/>
    </location>
</feature>
<accession>A0A0S4JCV5</accession>
<feature type="compositionally biased region" description="Low complexity" evidence="2">
    <location>
        <begin position="672"/>
        <end position="683"/>
    </location>
</feature>
<feature type="region of interest" description="Disordered" evidence="2">
    <location>
        <begin position="356"/>
        <end position="394"/>
    </location>
</feature>
<evidence type="ECO:0000313" key="3">
    <source>
        <dbReference type="EMBL" id="CUG87860.1"/>
    </source>
</evidence>
<keyword evidence="1" id="KW-0175">Coiled coil</keyword>
<feature type="region of interest" description="Disordered" evidence="2">
    <location>
        <begin position="126"/>
        <end position="147"/>
    </location>
</feature>
<evidence type="ECO:0000256" key="1">
    <source>
        <dbReference type="SAM" id="Coils"/>
    </source>
</evidence>
<name>A0A0S4JCV5_BODSA</name>
<feature type="coiled-coil region" evidence="1">
    <location>
        <begin position="158"/>
        <end position="201"/>
    </location>
</feature>
<proteinExistence type="predicted"/>
<reference evidence="4" key="1">
    <citation type="submission" date="2015-09" db="EMBL/GenBank/DDBJ databases">
        <authorList>
            <consortium name="Pathogen Informatics"/>
        </authorList>
    </citation>
    <scope>NUCLEOTIDE SEQUENCE [LARGE SCALE GENOMIC DNA]</scope>
    <source>
        <strain evidence="4">Lake Konstanz</strain>
    </source>
</reference>
<dbReference type="VEuPathDB" id="TriTrypDB:BSAL_12380"/>
<dbReference type="AlphaFoldDB" id="A0A0S4JCV5"/>
<dbReference type="Proteomes" id="UP000051952">
    <property type="component" value="Unassembled WGS sequence"/>
</dbReference>
<sequence>MEQLVPSDKFRHHPEAWNQREDITKLLQKDPRLGYGRRVVPVALVQHRIESLMDVYRRNTDGALEKLQNRLKDAKQDRAVHRGPNALQTATIDAMDRATEEYLSTHRNAKEVPYAVLKQARDIVQSTTGDAHVKGRTSPEGWKHRNEQRLQQQRARLLVVEEQRKEDLQKTARRHEELVEAAAEQRRIEAAEQLCAVWETRAMLFLSHKVFAKALLQFRTHQHLVSSYSCLREHWTLWHEPAEDRATVLRRLRLKGKLRFALCAARLLGFHLVRKKHIKSITTMLSLRLSSQRFIYAVRHYICSVRLAQRRIRRYLAWKRARIVVLLLQWDAVERDMRNPNFSPLLGRSVVMDSSEHSGKGAVPELPPSGQPTAHTKDVKATGGKKSAKGSKDAVKEVVKSEDAMVNELVSRDKYDAPIPFDVRVAVVKRLWAEHRKRFYSVEQAILQRVDQEEYYKAMKAYQQLTQRKQAAVLSPKAPRPRVLPILLRRQTLIHAIQPFLDITRALLVKAKTVAARSAVRDNLHFEYFNRREAFTSLLHVNDDRMVAAFELKTHTRMPRLHLRDEAMVAMDDRNDAAGAIVSSPRTFSSSMTGGDASLRSKSFSHGSPVASTTPKGGDLVEIVSTKAVEVLQRRFPSEKAFAILGKHIEAMCRPMEQAVRDMEAPAPPPQAAAGKGTNTAGKQSPRGTARSQMPPTSAVNATHK</sequence>
<evidence type="ECO:0000313" key="4">
    <source>
        <dbReference type="Proteomes" id="UP000051952"/>
    </source>
</evidence>
<organism evidence="3 4">
    <name type="scientific">Bodo saltans</name>
    <name type="common">Flagellated protozoan</name>
    <dbReference type="NCBI Taxonomy" id="75058"/>
    <lineage>
        <taxon>Eukaryota</taxon>
        <taxon>Discoba</taxon>
        <taxon>Euglenozoa</taxon>
        <taxon>Kinetoplastea</taxon>
        <taxon>Metakinetoplastina</taxon>
        <taxon>Eubodonida</taxon>
        <taxon>Bodonidae</taxon>
        <taxon>Bodo</taxon>
    </lineage>
</organism>
<dbReference type="EMBL" id="CYKH01001593">
    <property type="protein sequence ID" value="CUG87860.1"/>
    <property type="molecule type" value="Genomic_DNA"/>
</dbReference>
<gene>
    <name evidence="3" type="ORF">BSAL_12380</name>
</gene>
<evidence type="ECO:0000256" key="2">
    <source>
        <dbReference type="SAM" id="MobiDB-lite"/>
    </source>
</evidence>